<evidence type="ECO:0000313" key="2">
    <source>
        <dbReference type="EMBL" id="NSB12103.1"/>
    </source>
</evidence>
<comment type="caution">
    <text evidence="2">The sequence shown here is derived from an EMBL/GenBank/DDBJ whole genome shotgun (WGS) entry which is preliminary data.</text>
</comment>
<dbReference type="AlphaFoldDB" id="A0AAE5H0K0"/>
<gene>
    <name evidence="2" type="ORF">BCD95_000362</name>
</gene>
<organism evidence="2 3">
    <name type="scientific">Clostridium beijerinckii</name>
    <name type="common">Clostridium MP</name>
    <dbReference type="NCBI Taxonomy" id="1520"/>
    <lineage>
        <taxon>Bacteria</taxon>
        <taxon>Bacillati</taxon>
        <taxon>Bacillota</taxon>
        <taxon>Clostridia</taxon>
        <taxon>Eubacteriales</taxon>
        <taxon>Clostridiaceae</taxon>
        <taxon>Clostridium</taxon>
    </lineage>
</organism>
<evidence type="ECO:0000256" key="1">
    <source>
        <dbReference type="SAM" id="Coils"/>
    </source>
</evidence>
<name>A0AAE5H0K0_CLOBE</name>
<dbReference type="Proteomes" id="UP000822184">
    <property type="component" value="Unassembled WGS sequence"/>
</dbReference>
<reference evidence="2" key="1">
    <citation type="submission" date="2020-06" db="EMBL/GenBank/DDBJ databases">
        <title>Genomic insights into acetone-butanol-ethanol (ABE) fermentation by sequencing solventogenic clostridia strains.</title>
        <authorList>
            <person name="Brown S."/>
        </authorList>
    </citation>
    <scope>NUCLEOTIDE SEQUENCE</scope>
    <source>
        <strain evidence="2">DJ123</strain>
    </source>
</reference>
<evidence type="ECO:0000313" key="3">
    <source>
        <dbReference type="Proteomes" id="UP000822184"/>
    </source>
</evidence>
<keyword evidence="1" id="KW-0175">Coiled coil</keyword>
<proteinExistence type="predicted"/>
<dbReference type="RefSeq" id="WP_077855632.1">
    <property type="nucleotide sequence ID" value="NZ_JABTDW010000001.1"/>
</dbReference>
<feature type="coiled-coil region" evidence="1">
    <location>
        <begin position="314"/>
        <end position="348"/>
    </location>
</feature>
<accession>A0AAE5H0K0</accession>
<protein>
    <submittedName>
        <fullName evidence="2">Zn finger protein HypA/HybF involved in hydrogenase expression/KaiC/GvpD/RAD55 family RecA-like ATPase</fullName>
    </submittedName>
</protein>
<dbReference type="EMBL" id="JABTDW010000001">
    <property type="protein sequence ID" value="NSB12103.1"/>
    <property type="molecule type" value="Genomic_DNA"/>
</dbReference>
<sequence>MNKEQIKLYSVDTKAFYTMREDRQDKAKLGHNKMLKFLKGRTEIQIYLEMVEDLELLYDDILSDEEYQDVEIDIDEIITKKEFNTNVRNSLSENELYQKYKHKISKADEYFNKFVSEFEGVRKLNKKYIAIRNQIALFESALTRTMKLKIDESTNDILILRAYHYAILEQLVKSGYDFEGKHFCLLTASAGQMRNKKAIFVKEELWIKYEKTLMCGLTIKDINESDELGFNLGKFLAYLSLNNSSTDEWTKDQGFDIDKTIVVEDFESMVWGTVDYIDVNHMIQEVNDRPLTKEERQDINKKVAEFRSSFDDEVETIKNNIKDIVKQLKEEEKEILKYDELRGNYRKKIDSKVSKYQDSFEDEIKENADNPTRLIEIVEKVSKHKARYKIYYNKYTKKLNNIIKTKVNESMSKDESIKKYNDRIQEINNEVKEHKTILENDMKGYHEVCDFPIERKEMFVPVPHSDGCGFVLPSISDKNFMCRLPWCKGLLTVNDFIKYCKSYRKKLVNGEWVDDKGNYKVVDIYKKEHDILEEGITIIFSKSQFKAWKYYKSWEHYKECFKKYSCTANKCKIEKDEFKKASLNYQMFQSITDMTDEEIEHFTNPVTEFINKGYTDVQTQLEIVGAFKPQRNNLQQAIRMYPEMLQEFHCREQLSQDLNKKKKQAKFAKIKTDAKYTFIIPDVLAWNEFVFDGNENPTGILADGEVSCKLFKEDKVCVNRSPSLYRELGVRKNVANDKDKSTDIKRWFTTNAVYMSTHDLISKLLNYDSDGDEALVISDSAYVSISERNMKDIVPIYYPMAKAKPQLINNDNLYKALIDGYKFSNIGQYSNKITNMWNDEEETDLDAIKILTCLNNFFIDGAKTGFMIEPSKAIKERLKKADGKLPYFFQFAKDKKEEKVNQMNNSTVNRICKKIEEIGQGDYDFSKLGKFKYTTLLINDNPVVDEESKKEIIKEYRRLDNRKNIIFAQSSLPKEDIWKAVFDDIKQQMNKKADELNIKYFDMVDIIVKDIYVNNKDSRKTTLWEVFGTTIIENMRINIKKPVEDGEYILCEDCGKHIKNEKNKKYCPVCSKKRTAERNRNRKK</sequence>